<feature type="compositionally biased region" description="Low complexity" evidence="1">
    <location>
        <begin position="301"/>
        <end position="310"/>
    </location>
</feature>
<dbReference type="STRING" id="5643.A0A060S4Z3"/>
<dbReference type="GO" id="GO:0030983">
    <property type="term" value="F:mismatched DNA binding"/>
    <property type="evidence" value="ECO:0007669"/>
    <property type="project" value="TreeGrafter"/>
</dbReference>
<dbReference type="Proteomes" id="UP000029665">
    <property type="component" value="Unassembled WGS sequence"/>
</dbReference>
<dbReference type="GO" id="GO:0033699">
    <property type="term" value="F:DNA 5'-adenosine monophosphate hydrolase activity"/>
    <property type="evidence" value="ECO:0007669"/>
    <property type="project" value="TreeGrafter"/>
</dbReference>
<dbReference type="SUPFAM" id="SSF54197">
    <property type="entry name" value="HIT-like"/>
    <property type="match status" value="1"/>
</dbReference>
<proteinExistence type="predicted"/>
<reference evidence="3" key="1">
    <citation type="submission" date="2014-01" db="EMBL/GenBank/DDBJ databases">
        <title>The genome of the white-rot fungus Pycnoporus cinnabarinus: a basidiomycete model with a versatile arsenal for lignocellulosic biomass breakdown.</title>
        <authorList>
            <person name="Levasseur A."/>
            <person name="Lomascolo A."/>
            <person name="Ruiz-Duenas F.J."/>
            <person name="Uzan E."/>
            <person name="Piumi F."/>
            <person name="Kues U."/>
            <person name="Ram A.F.J."/>
            <person name="Murat C."/>
            <person name="Haon M."/>
            <person name="Benoit I."/>
            <person name="Arfi Y."/>
            <person name="Chevret D."/>
            <person name="Drula E."/>
            <person name="Kwon M.J."/>
            <person name="Gouret P."/>
            <person name="Lesage-Meessen L."/>
            <person name="Lombard V."/>
            <person name="Mariette J."/>
            <person name="Noirot C."/>
            <person name="Park J."/>
            <person name="Patyshakuliyeva A."/>
            <person name="Wieneger R.A.B."/>
            <person name="Wosten H.A.B."/>
            <person name="Martin F."/>
            <person name="Coutinho P.M."/>
            <person name="de Vries R."/>
            <person name="Martinez A.T."/>
            <person name="Klopp C."/>
            <person name="Pontarotti P."/>
            <person name="Henrissat B."/>
            <person name="Record E."/>
        </authorList>
    </citation>
    <scope>NUCLEOTIDE SEQUENCE [LARGE SCALE GENOMIC DNA]</scope>
    <source>
        <strain evidence="3">BRFM137</strain>
    </source>
</reference>
<organism evidence="3 4">
    <name type="scientific">Pycnoporus cinnabarinus</name>
    <name type="common">Cinnabar-red polypore</name>
    <name type="synonym">Trametes cinnabarina</name>
    <dbReference type="NCBI Taxonomy" id="5643"/>
    <lineage>
        <taxon>Eukaryota</taxon>
        <taxon>Fungi</taxon>
        <taxon>Dikarya</taxon>
        <taxon>Basidiomycota</taxon>
        <taxon>Agaricomycotina</taxon>
        <taxon>Agaricomycetes</taxon>
        <taxon>Polyporales</taxon>
        <taxon>Polyporaceae</taxon>
        <taxon>Trametes</taxon>
    </lineage>
</organism>
<comment type="caution">
    <text evidence="3">The sequence shown here is derived from an EMBL/GenBank/DDBJ whole genome shotgun (WGS) entry which is preliminary data.</text>
</comment>
<dbReference type="Pfam" id="PF16278">
    <property type="entry name" value="zf-C2HE"/>
    <property type="match status" value="1"/>
</dbReference>
<dbReference type="InterPro" id="IPR036265">
    <property type="entry name" value="HIT-like_sf"/>
</dbReference>
<name>A0A060S4Z3_PYCCI</name>
<evidence type="ECO:0000313" key="4">
    <source>
        <dbReference type="Proteomes" id="UP000029665"/>
    </source>
</evidence>
<dbReference type="OMA" id="ICEATHG"/>
<dbReference type="GO" id="GO:1990165">
    <property type="term" value="F:single-strand break-containing DNA binding"/>
    <property type="evidence" value="ECO:0007669"/>
    <property type="project" value="TreeGrafter"/>
</dbReference>
<dbReference type="AlphaFoldDB" id="A0A060S4Z3"/>
<dbReference type="GO" id="GO:0000012">
    <property type="term" value="P:single strand break repair"/>
    <property type="evidence" value="ECO:0007669"/>
    <property type="project" value="TreeGrafter"/>
</dbReference>
<dbReference type="Pfam" id="PF11969">
    <property type="entry name" value="DcpS_C"/>
    <property type="match status" value="1"/>
</dbReference>
<evidence type="ECO:0000313" key="3">
    <source>
        <dbReference type="EMBL" id="CDO69517.1"/>
    </source>
</evidence>
<keyword evidence="4" id="KW-1185">Reference proteome</keyword>
<gene>
    <name evidence="3" type="ORF">BN946_scf184785.g22</name>
</gene>
<dbReference type="GO" id="GO:0003725">
    <property type="term" value="F:double-stranded RNA binding"/>
    <property type="evidence" value="ECO:0007669"/>
    <property type="project" value="TreeGrafter"/>
</dbReference>
<dbReference type="GO" id="GO:0003697">
    <property type="term" value="F:single-stranded DNA binding"/>
    <property type="evidence" value="ECO:0007669"/>
    <property type="project" value="TreeGrafter"/>
</dbReference>
<protein>
    <recommendedName>
        <fullName evidence="2">Aprataxin C2HE/C2H2/C2HC zinc finger domain-containing protein</fullName>
    </recommendedName>
</protein>
<accession>A0A060S4Z3</accession>
<dbReference type="HOGENOM" id="CLU_797255_0_0_1"/>
<dbReference type="PANTHER" id="PTHR12486:SF4">
    <property type="entry name" value="APRATAXIN"/>
    <property type="match status" value="1"/>
</dbReference>
<feature type="region of interest" description="Disordered" evidence="1">
    <location>
        <begin position="301"/>
        <end position="348"/>
    </location>
</feature>
<evidence type="ECO:0000256" key="1">
    <source>
        <dbReference type="SAM" id="MobiDB-lite"/>
    </source>
</evidence>
<dbReference type="PANTHER" id="PTHR12486">
    <property type="entry name" value="APRATAXIN-RELATED"/>
    <property type="match status" value="1"/>
</dbReference>
<evidence type="ECO:0000259" key="2">
    <source>
        <dbReference type="Pfam" id="PF16278"/>
    </source>
</evidence>
<dbReference type="EMBL" id="CCBP010000047">
    <property type="protein sequence ID" value="CDO69517.1"/>
    <property type="molecule type" value="Genomic_DNA"/>
</dbReference>
<dbReference type="OrthoDB" id="3512845at2759"/>
<dbReference type="GO" id="GO:0005634">
    <property type="term" value="C:nucleus"/>
    <property type="evidence" value="ECO:0007669"/>
    <property type="project" value="TreeGrafter"/>
</dbReference>
<dbReference type="InterPro" id="IPR032566">
    <property type="entry name" value="Znf-C2HE"/>
</dbReference>
<sequence length="348" mass="37805">MLDDPSSVPPHVRISHTDWTVTIKDAYPKAHYHRLVLPRLYLPLEPDQLRDIRSLLCLPREQAKGLLLAIRRDAEVAKREIEEEMLKDHGFTWPIYMGFHALPSLEYVPPVLKHLRHVHLHVISGDFQGYYYKKKKHANSFHPRMGFFLNIDEVIRWFDPDIEPTYFAMKTAIDEDEYAAILKRDPLCPHCDGQFKTVVKLKRHLTNVFKEMKAAARVRSDAAAAAGSVNAPAGDDASAAAPSAAVDGAAAGGTAAPRGTGPSESRPTSAAPTGANPANAPVIANPAVDPLLAFQNDAATAGSGTAAGTAQKRKHAESAREPSQVIDVDALPDPSPAKRPQLGTTSSS</sequence>
<feature type="domain" description="Aprataxin C2HE/C2H2/C2HC zinc finger" evidence="2">
    <location>
        <begin position="146"/>
        <end position="210"/>
    </location>
</feature>
<dbReference type="Gene3D" id="3.30.428.10">
    <property type="entry name" value="HIT-like"/>
    <property type="match status" value="1"/>
</dbReference>
<feature type="region of interest" description="Disordered" evidence="1">
    <location>
        <begin position="249"/>
        <end position="282"/>
    </location>
</feature>